<protein>
    <submittedName>
        <fullName evidence="1">Uncharacterized protein</fullName>
    </submittedName>
</protein>
<dbReference type="Proteomes" id="UP000018895">
    <property type="component" value="Unassembled WGS sequence"/>
</dbReference>
<sequence>MHPTHYENLKVAFENQLYDLDNIDQVIDIVDRSDRVDLATMDRMCRIQFRLHDVPSIKAEVCLRASLLDSATELLELEGETGCSFIVRLYMELSDVDTQCVQIEQILQDIWQSRLPIEQRIQFTFQREERTYLNQITVRFDRKLNERHMSDIPELLSYLMKSLRALSRI</sequence>
<accession>W4QHD6</accession>
<dbReference type="OrthoDB" id="2964978at2"/>
<evidence type="ECO:0000313" key="2">
    <source>
        <dbReference type="Proteomes" id="UP000018895"/>
    </source>
</evidence>
<reference evidence="1" key="1">
    <citation type="journal article" date="2014" name="Genome Announc.">
        <title>Draft Genome Sequences of Three Alkaliphilic Bacillus Strains, Bacillus wakoensis JCM 9140T, Bacillus akibai JCM 9157T, and Bacillus hemicellulosilyticus JCM 9152T.</title>
        <authorList>
            <person name="Yuki M."/>
            <person name="Oshima K."/>
            <person name="Suda W."/>
            <person name="Oshida Y."/>
            <person name="Kitamura K."/>
            <person name="Iida T."/>
            <person name="Hattori M."/>
            <person name="Ohkuma M."/>
        </authorList>
    </citation>
    <scope>NUCLEOTIDE SEQUENCE [LARGE SCALE GENOMIC DNA]</scope>
    <source>
        <strain evidence="1">JCM 9152</strain>
    </source>
</reference>
<dbReference type="RefSeq" id="WP_035344268.1">
    <property type="nucleotide sequence ID" value="NZ_BAUU01000016.1"/>
</dbReference>
<evidence type="ECO:0000313" key="1">
    <source>
        <dbReference type="EMBL" id="GAE31063.1"/>
    </source>
</evidence>
<keyword evidence="2" id="KW-1185">Reference proteome</keyword>
<dbReference type="EMBL" id="BAUU01000016">
    <property type="protein sequence ID" value="GAE31063.1"/>
    <property type="molecule type" value="Genomic_DNA"/>
</dbReference>
<dbReference type="STRING" id="1236971.JCM9152_2502"/>
<dbReference type="AlphaFoldDB" id="W4QHD6"/>
<gene>
    <name evidence="1" type="ORF">JCM9152_2502</name>
</gene>
<organism evidence="1 2">
    <name type="scientific">Halalkalibacter hemicellulosilyticusJCM 9152</name>
    <dbReference type="NCBI Taxonomy" id="1236971"/>
    <lineage>
        <taxon>Bacteria</taxon>
        <taxon>Bacillati</taxon>
        <taxon>Bacillota</taxon>
        <taxon>Bacilli</taxon>
        <taxon>Bacillales</taxon>
        <taxon>Bacillaceae</taxon>
        <taxon>Halalkalibacter</taxon>
    </lineage>
</organism>
<proteinExistence type="predicted"/>
<comment type="caution">
    <text evidence="1">The sequence shown here is derived from an EMBL/GenBank/DDBJ whole genome shotgun (WGS) entry which is preliminary data.</text>
</comment>
<name>W4QHD6_9BACI</name>